<dbReference type="Pfam" id="PF21880">
    <property type="entry name" value="DUF6916"/>
    <property type="match status" value="1"/>
</dbReference>
<feature type="domain" description="DUF6916" evidence="1">
    <location>
        <begin position="43"/>
        <end position="145"/>
    </location>
</feature>
<proteinExistence type="predicted"/>
<organism evidence="2 3">
    <name type="scientific">Koribacter versatilis (strain Ellin345)</name>
    <dbReference type="NCBI Taxonomy" id="204669"/>
    <lineage>
        <taxon>Bacteria</taxon>
        <taxon>Pseudomonadati</taxon>
        <taxon>Acidobacteriota</taxon>
        <taxon>Terriglobia</taxon>
        <taxon>Terriglobales</taxon>
        <taxon>Candidatus Korobacteraceae</taxon>
        <taxon>Candidatus Korobacter</taxon>
    </lineage>
</organism>
<dbReference type="eggNOG" id="ENOG502ZP0U">
    <property type="taxonomic scope" value="Bacteria"/>
</dbReference>
<dbReference type="STRING" id="204669.Acid345_2456"/>
<keyword evidence="3" id="KW-1185">Reference proteome</keyword>
<dbReference type="InterPro" id="IPR054209">
    <property type="entry name" value="DUF6916"/>
</dbReference>
<reference evidence="2 3" key="1">
    <citation type="journal article" date="2009" name="Appl. Environ. Microbiol.">
        <title>Three genomes from the phylum Acidobacteria provide insight into the lifestyles of these microorganisms in soils.</title>
        <authorList>
            <person name="Ward N.L."/>
            <person name="Challacombe J.F."/>
            <person name="Janssen P.H."/>
            <person name="Henrissat B."/>
            <person name="Coutinho P.M."/>
            <person name="Wu M."/>
            <person name="Xie G."/>
            <person name="Haft D.H."/>
            <person name="Sait M."/>
            <person name="Badger J."/>
            <person name="Barabote R.D."/>
            <person name="Bradley B."/>
            <person name="Brettin T.S."/>
            <person name="Brinkac L.M."/>
            <person name="Bruce D."/>
            <person name="Creasy T."/>
            <person name="Daugherty S.C."/>
            <person name="Davidsen T.M."/>
            <person name="DeBoy R.T."/>
            <person name="Detter J.C."/>
            <person name="Dodson R.J."/>
            <person name="Durkin A.S."/>
            <person name="Ganapathy A."/>
            <person name="Gwinn-Giglio M."/>
            <person name="Han C.S."/>
            <person name="Khouri H."/>
            <person name="Kiss H."/>
            <person name="Kothari S.P."/>
            <person name="Madupu R."/>
            <person name="Nelson K.E."/>
            <person name="Nelson W.C."/>
            <person name="Paulsen I."/>
            <person name="Penn K."/>
            <person name="Ren Q."/>
            <person name="Rosovitz M.J."/>
            <person name="Selengut J.D."/>
            <person name="Shrivastava S."/>
            <person name="Sullivan S.A."/>
            <person name="Tapia R."/>
            <person name="Thompson L.S."/>
            <person name="Watkins K.L."/>
            <person name="Yang Q."/>
            <person name="Yu C."/>
            <person name="Zafar N."/>
            <person name="Zhou L."/>
            <person name="Kuske C.R."/>
        </authorList>
    </citation>
    <scope>NUCLEOTIDE SEQUENCE [LARGE SCALE GENOMIC DNA]</scope>
    <source>
        <strain evidence="2 3">Ellin345</strain>
    </source>
</reference>
<dbReference type="HOGENOM" id="CLU_1756446_0_0_0"/>
<dbReference type="EnsemblBacteria" id="ABF41457">
    <property type="protein sequence ID" value="ABF41457"/>
    <property type="gene ID" value="Acid345_2456"/>
</dbReference>
<dbReference type="RefSeq" id="WP_011523258.1">
    <property type="nucleotide sequence ID" value="NC_008009.1"/>
</dbReference>
<dbReference type="PROSITE" id="PS51318">
    <property type="entry name" value="TAT"/>
    <property type="match status" value="1"/>
</dbReference>
<dbReference type="KEGG" id="aba:Acid345_2456"/>
<dbReference type="EMBL" id="CP000360">
    <property type="protein sequence ID" value="ABF41457.1"/>
    <property type="molecule type" value="Genomic_DNA"/>
</dbReference>
<name>Q1INU3_KORVE</name>
<protein>
    <recommendedName>
        <fullName evidence="1">DUF6916 domain-containing protein</fullName>
    </recommendedName>
</protein>
<dbReference type="OrthoDB" id="9983419at2"/>
<dbReference type="Proteomes" id="UP000002432">
    <property type="component" value="Chromosome"/>
</dbReference>
<dbReference type="AlphaFoldDB" id="Q1INU3"/>
<evidence type="ECO:0000313" key="3">
    <source>
        <dbReference type="Proteomes" id="UP000002432"/>
    </source>
</evidence>
<gene>
    <name evidence="2" type="ordered locus">Acid345_2456</name>
</gene>
<evidence type="ECO:0000259" key="1">
    <source>
        <dbReference type="Pfam" id="PF21880"/>
    </source>
</evidence>
<dbReference type="InterPro" id="IPR006311">
    <property type="entry name" value="TAT_signal"/>
</dbReference>
<sequence length="148" mass="15341">MGMTRREILGRGGLLAAFAAMPEVALGASGAQPEAAGNSVKLSRTLFESAAGSSFEVQSGTTKQYLTLLKVEDLQAAPVVGAGAFAKNPSANASMTQTSGYFLVFTGGSKPLAQGTYTFKSASLGSMQIFIVPTGNRQMQYVATFATR</sequence>
<evidence type="ECO:0000313" key="2">
    <source>
        <dbReference type="EMBL" id="ABF41457.1"/>
    </source>
</evidence>
<accession>Q1INU3</accession>